<dbReference type="EMBL" id="CAJVPK010001647">
    <property type="protein sequence ID" value="CAG8594072.1"/>
    <property type="molecule type" value="Genomic_DNA"/>
</dbReference>
<reference evidence="1" key="1">
    <citation type="submission" date="2021-06" db="EMBL/GenBank/DDBJ databases">
        <authorList>
            <person name="Kallberg Y."/>
            <person name="Tangrot J."/>
            <person name="Rosling A."/>
        </authorList>
    </citation>
    <scope>NUCLEOTIDE SEQUENCE</scope>
    <source>
        <strain evidence="1">AZ414A</strain>
    </source>
</reference>
<feature type="non-terminal residue" evidence="1">
    <location>
        <position position="1"/>
    </location>
</feature>
<comment type="caution">
    <text evidence="1">The sequence shown here is derived from an EMBL/GenBank/DDBJ whole genome shotgun (WGS) entry which is preliminary data.</text>
</comment>
<proteinExistence type="predicted"/>
<dbReference type="Proteomes" id="UP000789706">
    <property type="component" value="Unassembled WGS sequence"/>
</dbReference>
<keyword evidence="2" id="KW-1185">Reference proteome</keyword>
<organism evidence="1 2">
    <name type="scientific">Diversispora eburnea</name>
    <dbReference type="NCBI Taxonomy" id="1213867"/>
    <lineage>
        <taxon>Eukaryota</taxon>
        <taxon>Fungi</taxon>
        <taxon>Fungi incertae sedis</taxon>
        <taxon>Mucoromycota</taxon>
        <taxon>Glomeromycotina</taxon>
        <taxon>Glomeromycetes</taxon>
        <taxon>Diversisporales</taxon>
        <taxon>Diversisporaceae</taxon>
        <taxon>Diversispora</taxon>
    </lineage>
</organism>
<accession>A0A9N9CAF1</accession>
<sequence>YGSQIPDRISQVLTVSEQSSNTVLTLIFSKEIDRKIQTAVASLKN</sequence>
<protein>
    <submittedName>
        <fullName evidence="1">6752_t:CDS:1</fullName>
    </submittedName>
</protein>
<evidence type="ECO:0000313" key="1">
    <source>
        <dbReference type="EMBL" id="CAG8594072.1"/>
    </source>
</evidence>
<name>A0A9N9CAF1_9GLOM</name>
<dbReference type="AlphaFoldDB" id="A0A9N9CAF1"/>
<gene>
    <name evidence="1" type="ORF">DEBURN_LOCUS9201</name>
</gene>
<evidence type="ECO:0000313" key="2">
    <source>
        <dbReference type="Proteomes" id="UP000789706"/>
    </source>
</evidence>